<reference evidence="2 3" key="1">
    <citation type="journal article" date="2017" name="Mol. Biol. Evol.">
        <title>The 4-celled Tetrabaena socialis nuclear genome reveals the essential components for genetic control of cell number at the origin of multicellularity in the volvocine lineage.</title>
        <authorList>
            <person name="Featherston J."/>
            <person name="Arakaki Y."/>
            <person name="Hanschen E.R."/>
            <person name="Ferris P.J."/>
            <person name="Michod R.E."/>
            <person name="Olson B.J.S.C."/>
            <person name="Nozaki H."/>
            <person name="Durand P.M."/>
        </authorList>
    </citation>
    <scope>NUCLEOTIDE SEQUENCE [LARGE SCALE GENOMIC DNA]</scope>
    <source>
        <strain evidence="2 3">NIES-571</strain>
    </source>
</reference>
<comment type="caution">
    <text evidence="2">The sequence shown here is derived from an EMBL/GenBank/DDBJ whole genome shotgun (WGS) entry which is preliminary data.</text>
</comment>
<name>A0A2J7ZW53_9CHLO</name>
<dbReference type="AlphaFoldDB" id="A0A2J7ZW53"/>
<evidence type="ECO:0000313" key="2">
    <source>
        <dbReference type="EMBL" id="PNH04507.1"/>
    </source>
</evidence>
<feature type="region of interest" description="Disordered" evidence="1">
    <location>
        <begin position="100"/>
        <end position="126"/>
    </location>
</feature>
<proteinExistence type="predicted"/>
<dbReference type="OrthoDB" id="527610at2759"/>
<gene>
    <name evidence="2" type="ORF">TSOC_009335</name>
</gene>
<sequence>MAYNLFQVQMSNAWVQRINKENATAEKFLMDQSMGGHSMPASPGPYSPGPYSPAVHVDNLYAEPAYAGSVARSHVAKSVAPSGFTSKTGFLRSKLEKLESELSAERESRKKVEADLADLKSSMKRR</sequence>
<accession>A0A2J7ZW53</accession>
<dbReference type="Proteomes" id="UP000236333">
    <property type="component" value="Unassembled WGS sequence"/>
</dbReference>
<evidence type="ECO:0000256" key="1">
    <source>
        <dbReference type="SAM" id="MobiDB-lite"/>
    </source>
</evidence>
<feature type="compositionally biased region" description="Basic and acidic residues" evidence="1">
    <location>
        <begin position="100"/>
        <end position="118"/>
    </location>
</feature>
<protein>
    <submittedName>
        <fullName evidence="2">Uncharacterized protein</fullName>
    </submittedName>
</protein>
<evidence type="ECO:0000313" key="3">
    <source>
        <dbReference type="Proteomes" id="UP000236333"/>
    </source>
</evidence>
<organism evidence="2 3">
    <name type="scientific">Tetrabaena socialis</name>
    <dbReference type="NCBI Taxonomy" id="47790"/>
    <lineage>
        <taxon>Eukaryota</taxon>
        <taxon>Viridiplantae</taxon>
        <taxon>Chlorophyta</taxon>
        <taxon>core chlorophytes</taxon>
        <taxon>Chlorophyceae</taxon>
        <taxon>CS clade</taxon>
        <taxon>Chlamydomonadales</taxon>
        <taxon>Tetrabaenaceae</taxon>
        <taxon>Tetrabaena</taxon>
    </lineage>
</organism>
<keyword evidence="3" id="KW-1185">Reference proteome</keyword>
<dbReference type="EMBL" id="PGGS01000383">
    <property type="protein sequence ID" value="PNH04507.1"/>
    <property type="molecule type" value="Genomic_DNA"/>
</dbReference>